<gene>
    <name evidence="2" type="ORF">AB0E65_22985</name>
</gene>
<accession>A0ABV2YMW1</accession>
<evidence type="ECO:0000313" key="3">
    <source>
        <dbReference type="Proteomes" id="UP001550850"/>
    </source>
</evidence>
<dbReference type="Gene3D" id="2.60.450.20">
    <property type="match status" value="1"/>
</dbReference>
<proteinExistence type="predicted"/>
<feature type="region of interest" description="Disordered" evidence="1">
    <location>
        <begin position="841"/>
        <end position="898"/>
    </location>
</feature>
<dbReference type="EMBL" id="JBEZUR010000046">
    <property type="protein sequence ID" value="MEU3557057.1"/>
    <property type="molecule type" value="Genomic_DNA"/>
</dbReference>
<feature type="compositionally biased region" description="Basic and acidic residues" evidence="1">
    <location>
        <begin position="781"/>
        <end position="804"/>
    </location>
</feature>
<feature type="compositionally biased region" description="Low complexity" evidence="1">
    <location>
        <begin position="707"/>
        <end position="716"/>
    </location>
</feature>
<protein>
    <submittedName>
        <fullName evidence="2">AAWKG family protein</fullName>
    </submittedName>
</protein>
<feature type="compositionally biased region" description="Polar residues" evidence="1">
    <location>
        <begin position="764"/>
        <end position="780"/>
    </location>
</feature>
<dbReference type="PANTHER" id="PTHR36812:SF9">
    <property type="entry name" value="MYB-LIKE PROTEIN X ISOFORM X1"/>
    <property type="match status" value="1"/>
</dbReference>
<reference evidence="2 3" key="1">
    <citation type="submission" date="2024-06" db="EMBL/GenBank/DDBJ databases">
        <title>The Natural Products Discovery Center: Release of the First 8490 Sequenced Strains for Exploring Actinobacteria Biosynthetic Diversity.</title>
        <authorList>
            <person name="Kalkreuter E."/>
            <person name="Kautsar S.A."/>
            <person name="Yang D."/>
            <person name="Bader C.D."/>
            <person name="Teijaro C.N."/>
            <person name="Fluegel L."/>
            <person name="Davis C.M."/>
            <person name="Simpson J.R."/>
            <person name="Lauterbach L."/>
            <person name="Steele A.D."/>
            <person name="Gui C."/>
            <person name="Meng S."/>
            <person name="Li G."/>
            <person name="Viehrig K."/>
            <person name="Ye F."/>
            <person name="Su P."/>
            <person name="Kiefer A.F."/>
            <person name="Nichols A."/>
            <person name="Cepeda A.J."/>
            <person name="Yan W."/>
            <person name="Fan B."/>
            <person name="Jiang Y."/>
            <person name="Adhikari A."/>
            <person name="Zheng C.-J."/>
            <person name="Schuster L."/>
            <person name="Cowan T.M."/>
            <person name="Smanski M.J."/>
            <person name="Chevrette M.G."/>
            <person name="De Carvalho L.P.S."/>
            <person name="Shen B."/>
        </authorList>
    </citation>
    <scope>NUCLEOTIDE SEQUENCE [LARGE SCALE GENOMIC DNA]</scope>
    <source>
        <strain evidence="2 3">NPDC038104</strain>
    </source>
</reference>
<dbReference type="InterPro" id="IPR047002">
    <property type="entry name" value="Tcp10_C_sf"/>
</dbReference>
<dbReference type="NCBIfam" id="NF038047">
    <property type="entry name" value="not_Tcp10"/>
    <property type="match status" value="1"/>
</dbReference>
<comment type="caution">
    <text evidence="2">The sequence shown here is derived from an EMBL/GenBank/DDBJ whole genome shotgun (WGS) entry which is preliminary data.</text>
</comment>
<evidence type="ECO:0000256" key="1">
    <source>
        <dbReference type="SAM" id="MobiDB-lite"/>
    </source>
</evidence>
<feature type="compositionally biased region" description="Basic and acidic residues" evidence="1">
    <location>
        <begin position="590"/>
        <end position="706"/>
    </location>
</feature>
<feature type="compositionally biased region" description="Basic and acidic residues" evidence="1">
    <location>
        <begin position="481"/>
        <end position="575"/>
    </location>
</feature>
<sequence>MAEDAVPEQHVRALDADNDSWQKAAYWFTGYDAPHRDTLFESLIGNDGIPQMKVELTRQNYVDYVDPNDFNWRVENAGYRIENTDFVIPFYTTGGDDASAGDQVSMYKARITMLGNKGDDGPSGGVVEGGEFKSQYDNHLGLSGDKATWSTEKLTQYAYGTGRAMEALLYNENGTVGFRWNNKNVLDAGAVSLKSFDTAAAAFDRVAQFFANQEKVVAEWQRRVGTEQDDAWRGQAAGVFWTLIDTINRQYKGFADDMGAANGLSKQGNILREARGAFRDAVVELHRSWMTWVTKHSNPLIALNKLLVDITDHVWENNIKQITYKVNSSGGPYATYYTTYHAKAGFDQTATRHGKSDNFGPLDELSTWKAVGERAVQHWQAYVIRDLVEPAETALKAIHNSWSPTTIDLGSVRVRGESDLTSSYKEDLAEKQADDAKKAAAEAQRKQDEFIQWQKDQAAAAKAEQERKEKEAEAKAAAAKAEQERKEAEAKAEQERKEAEAKAEQERKEKEAEAKQAEAEAKAEQKQAEAEARQEQKEKEAEAKQAEAEAKAEQLRAEQEAKQEEAQKKQEEAQARAEQMQLSQFNLTRADQEKARQEQERKQAEAEAEADAKEAEAEAEQAEKEAEAERKQAEAEAKQEQKEKEAERKQAEAEAKAEEQMRQQEEEQNRLRTEQELRQEQLLTEQEKQEAERQARQEEAQQRQEEAYQQAQAAYERQSEGLLNPGGGLPGSVGDLHPGGVQLGSGDLNLGDLGSLRPDGLASNPYSEDGTLTNPGGSRTTLDDSGRLVTEHPDGSRVQIDPDNRTATITRPDGTVETGPLNIGDLLPNPDGSTTHLDRNGDIVTEYPDGTVTRVDPDTGIGTTTRPDGTVTTGSLNGSLGDLPSLSGTGSSLPSSFASPSFASPSYDFGSYEEELYDESPYESPYASPATPAMTAAQREAESGIPLNTGSLPGGLGMSGMNGTGGMPMGGMPMGGMPMGGAGAGNQSESERVRNVIDSGQPLNSRGGRPGAVPAARSVQGENDVRVSPARASAATTSGSPFLPMGGTPGGPGGRPQTESGDRAREVWAEDDDDVWGTDEGGAPAVIGR</sequence>
<dbReference type="RefSeq" id="WP_108953164.1">
    <property type="nucleotide sequence ID" value="NZ_BEVZ01000002.1"/>
</dbReference>
<name>A0ABV2YMW1_9ACTN</name>
<feature type="compositionally biased region" description="Basic and acidic residues" evidence="1">
    <location>
        <begin position="463"/>
        <end position="474"/>
    </location>
</feature>
<feature type="region of interest" description="Disordered" evidence="1">
    <location>
        <begin position="921"/>
        <end position="1089"/>
    </location>
</feature>
<feature type="compositionally biased region" description="Low complexity" evidence="1">
    <location>
        <begin position="744"/>
        <end position="756"/>
    </location>
</feature>
<feature type="region of interest" description="Disordered" evidence="1">
    <location>
        <begin position="454"/>
        <end position="828"/>
    </location>
</feature>
<organism evidence="2 3">
    <name type="scientific">Streptomyces fragilis</name>
    <dbReference type="NCBI Taxonomy" id="67301"/>
    <lineage>
        <taxon>Bacteria</taxon>
        <taxon>Bacillati</taxon>
        <taxon>Actinomycetota</taxon>
        <taxon>Actinomycetes</taxon>
        <taxon>Kitasatosporales</taxon>
        <taxon>Streptomycetaceae</taxon>
        <taxon>Streptomyces</taxon>
    </lineage>
</organism>
<feature type="compositionally biased region" description="Gly residues" evidence="1">
    <location>
        <begin position="952"/>
        <end position="984"/>
    </location>
</feature>
<keyword evidence="3" id="KW-1185">Reference proteome</keyword>
<evidence type="ECO:0000313" key="2">
    <source>
        <dbReference type="EMBL" id="MEU3557057.1"/>
    </source>
</evidence>
<dbReference type="Proteomes" id="UP001550850">
    <property type="component" value="Unassembled WGS sequence"/>
</dbReference>
<dbReference type="PANTHER" id="PTHR36812">
    <property type="entry name" value="NEUROFILAMENT TRIPLET M PROTEIN-LIKE PROTEIN"/>
    <property type="match status" value="1"/>
</dbReference>
<feature type="compositionally biased region" description="Low complexity" evidence="1">
    <location>
        <begin position="862"/>
        <end position="898"/>
    </location>
</feature>